<dbReference type="PATRIC" id="fig|652.5.peg.800"/>
<protein>
    <submittedName>
        <fullName evidence="2">Uncharacterized protein</fullName>
    </submittedName>
</protein>
<reference evidence="2 3" key="2">
    <citation type="journal article" date="2016" name="Genome Announc.">
        <title>Complete Genome Sequence of the Highly Virulent Aeromonas schubertii Strain WL1483, Isolated from Diseased Snakehead Fish (Channa argus) in China.</title>
        <authorList>
            <person name="Liu L."/>
            <person name="Li N."/>
            <person name="Zhang D."/>
            <person name="Fu X."/>
            <person name="Shi C."/>
            <person name="Lin Q."/>
            <person name="Hao G."/>
        </authorList>
    </citation>
    <scope>NUCLEOTIDE SEQUENCE [LARGE SCALE GENOMIC DNA]</scope>
    <source>
        <strain evidence="2 3">WL1483</strain>
    </source>
</reference>
<evidence type="ECO:0000313" key="3">
    <source>
        <dbReference type="Proteomes" id="UP000058114"/>
    </source>
</evidence>
<dbReference type="Proteomes" id="UP000058114">
    <property type="component" value="Chromosome"/>
</dbReference>
<name>A0A0S2SJ70_9GAMM</name>
<sequence>MGGEQNLGATAHRHYDAGGETRIDGVPLAADHGPLPISGDRRGSAVAAEAVAAAKVHQLPGATGEAKGLLVAGLHQGAQGGKALSRLLLPQIEQIAGAPLPVIERLGAAIGEGSGHDPGQAPHFKPQASLTAQDEPESRLAI</sequence>
<feature type="compositionally biased region" description="Basic and acidic residues" evidence="1">
    <location>
        <begin position="13"/>
        <end position="23"/>
    </location>
</feature>
<feature type="region of interest" description="Disordered" evidence="1">
    <location>
        <begin position="111"/>
        <end position="142"/>
    </location>
</feature>
<evidence type="ECO:0000313" key="2">
    <source>
        <dbReference type="EMBL" id="ALP41735.1"/>
    </source>
</evidence>
<feature type="region of interest" description="Disordered" evidence="1">
    <location>
        <begin position="1"/>
        <end position="41"/>
    </location>
</feature>
<proteinExistence type="predicted"/>
<accession>A0A0S2SJ70</accession>
<dbReference type="KEGG" id="asr:WL1483_2316"/>
<gene>
    <name evidence="2" type="ORF">WL1483_2316</name>
</gene>
<organism evidence="2 3">
    <name type="scientific">Aeromonas schubertii</name>
    <dbReference type="NCBI Taxonomy" id="652"/>
    <lineage>
        <taxon>Bacteria</taxon>
        <taxon>Pseudomonadati</taxon>
        <taxon>Pseudomonadota</taxon>
        <taxon>Gammaproteobacteria</taxon>
        <taxon>Aeromonadales</taxon>
        <taxon>Aeromonadaceae</taxon>
        <taxon>Aeromonas</taxon>
    </lineage>
</organism>
<evidence type="ECO:0000256" key="1">
    <source>
        <dbReference type="SAM" id="MobiDB-lite"/>
    </source>
</evidence>
<dbReference type="AlphaFoldDB" id="A0A0S2SJ70"/>
<reference evidence="3" key="1">
    <citation type="submission" date="2015-10" db="EMBL/GenBank/DDBJ databases">
        <title>Complete Genome Sequence of Aeromonas schubertii strain WL1483.</title>
        <authorList>
            <person name="Liu L."/>
        </authorList>
    </citation>
    <scope>NUCLEOTIDE SEQUENCE [LARGE SCALE GENOMIC DNA]</scope>
    <source>
        <strain evidence="3">WL1483</strain>
    </source>
</reference>
<dbReference type="EMBL" id="CP013067">
    <property type="protein sequence ID" value="ALP41735.1"/>
    <property type="molecule type" value="Genomic_DNA"/>
</dbReference>